<evidence type="ECO:0008006" key="3">
    <source>
        <dbReference type="Google" id="ProtNLM"/>
    </source>
</evidence>
<dbReference type="RefSeq" id="WP_184515885.1">
    <property type="nucleotide sequence ID" value="NZ_CP050292.1"/>
</dbReference>
<accession>A0A7G6TVI1</accession>
<dbReference type="AlphaFoldDB" id="A0A7G6TVI1"/>
<evidence type="ECO:0000313" key="2">
    <source>
        <dbReference type="Proteomes" id="UP000515291"/>
    </source>
</evidence>
<protein>
    <recommendedName>
        <fullName evidence="3">HEPN domain-containing protein</fullName>
    </recommendedName>
</protein>
<evidence type="ECO:0000313" key="1">
    <source>
        <dbReference type="EMBL" id="QND70763.1"/>
    </source>
</evidence>
<sequence>MTTTKKLYCDGVYVCDYESNDDLDDDQMAVIQILKQRGLHKEVTLEQSIFRQAVSFGTTAAYLWERDLNRVPRQGISIAPFVVNATFALELYLKSISLLHGSKIHGHDLVDLFDSLKADARQSLASAFQFAKWPCDVKDLDQYRVALLKIRKAFVEWRYLHEGNPRAWTHKLAAKSESQRV</sequence>
<proteinExistence type="predicted"/>
<gene>
    <name evidence="1" type="ORF">HB776_05585</name>
</gene>
<dbReference type="KEGG" id="trb:HB776_05585"/>
<reference evidence="2" key="1">
    <citation type="journal article" date="2020" name="Mol. Plant Microbe">
        <title>Rhizobial microsymbionts of the narrowly endemic Oxytropis species growing in Kamchatka are characterized by significant genetic diversity and possess a set of genes that are associated with T3SS and T6SS secretion systems and can affect the development of symbiosis.</title>
        <authorList>
            <person name="Safronova V."/>
            <person name="Guro P."/>
            <person name="Sazanova A."/>
            <person name="Kuznetsova I."/>
            <person name="Belimov A."/>
            <person name="Yakubov V."/>
            <person name="Chirak E."/>
            <person name="Afonin A."/>
            <person name="Gogolev Y."/>
            <person name="Andronov E."/>
            <person name="Tikhonovich I."/>
        </authorList>
    </citation>
    <scope>NUCLEOTIDE SEQUENCE [LARGE SCALE GENOMIC DNA]</scope>
    <source>
        <strain evidence="2">581</strain>
    </source>
</reference>
<dbReference type="EMBL" id="CP050292">
    <property type="protein sequence ID" value="QND70763.1"/>
    <property type="molecule type" value="Genomic_DNA"/>
</dbReference>
<name>A0A7G6TVI1_9BRAD</name>
<dbReference type="Proteomes" id="UP000515291">
    <property type="component" value="Chromosome"/>
</dbReference>
<organism evidence="1 2">
    <name type="scientific">Tardiphaga robiniae</name>
    <dbReference type="NCBI Taxonomy" id="943830"/>
    <lineage>
        <taxon>Bacteria</taxon>
        <taxon>Pseudomonadati</taxon>
        <taxon>Pseudomonadota</taxon>
        <taxon>Alphaproteobacteria</taxon>
        <taxon>Hyphomicrobiales</taxon>
        <taxon>Nitrobacteraceae</taxon>
        <taxon>Tardiphaga</taxon>
    </lineage>
</organism>